<dbReference type="UniPathway" id="UPA00078"/>
<dbReference type="eggNOG" id="COG1073">
    <property type="taxonomic scope" value="Bacteria"/>
</dbReference>
<dbReference type="PANTHER" id="PTHR13090:SF1">
    <property type="entry name" value="ARGININE-HYDROXYLASE NDUFAF5, MITOCHONDRIAL"/>
    <property type="match status" value="1"/>
</dbReference>
<keyword evidence="5 9" id="KW-0808">Transferase</keyword>
<dbReference type="InterPro" id="IPR050602">
    <property type="entry name" value="Malonyl-ACP_OMT"/>
</dbReference>
<evidence type="ECO:0000256" key="7">
    <source>
        <dbReference type="ARBA" id="ARBA00022756"/>
    </source>
</evidence>
<evidence type="ECO:0000256" key="8">
    <source>
        <dbReference type="ARBA" id="ARBA00025006"/>
    </source>
</evidence>
<sequence>MNAFIAAPSPVLSSNNPALTDYPCTGMRLYTQPLVLLHGWGMDSQIWAQLPQQLRQFADVMTLDLPGFAQSPTVQNYSSAGLYQWMAELLPERCYLIGLSLGGMLSCGFAARYPQRVAGLVTLSSNSHFVASEANPTALDKALYLGFLDNYNQNEDQCLKRFAALQAQGDKQQRQLIRQLRSMQVCLDSHSGVQLLTLLGDIDNQSGLTQLQCPALMLLGQGDALVPVASGARIASLNSKIEVNIIAGAGHLPHLTQPETVIEKIKNFLARQLYALDKAKVAQSFGRAAHKYDRAALLQHQVGEQLISTMAADAGLASLIDLGCGTGYHCAQLQTQFPRAKVTGVDLSPAMLAYASNQYPEGHWLCGDAEDLPLADQSQDLIFSNFALQWCADLPRLCGELSRVLKPGGQLFFAVPGPETLSELRVAWQQVDSEVHVNRFYGVGDWRSALEQAGFSQIQLETDNQLQQHSSVREILMELKNVGAHNNNAGKLNTVTGKQSLKALYAAYEDYRQADGTIPATWEIIRVRAIR</sequence>
<dbReference type="Pfam" id="PF00561">
    <property type="entry name" value="Abhydrolase_1"/>
    <property type="match status" value="1"/>
</dbReference>
<dbReference type="OrthoDB" id="9760689at2"/>
<keyword evidence="4 9" id="KW-0489">Methyltransferase</keyword>
<proteinExistence type="inferred from homology"/>
<evidence type="ECO:0000256" key="5">
    <source>
        <dbReference type="ARBA" id="ARBA00022679"/>
    </source>
</evidence>
<comment type="caution">
    <text evidence="12">The sequence shown here is derived from an EMBL/GenBank/DDBJ whole genome shotgun (WGS) entry which is preliminary data.</text>
</comment>
<keyword evidence="6 9" id="KW-0949">S-adenosyl-L-methionine</keyword>
<dbReference type="HOGENOM" id="CLU_550729_0_0_6"/>
<comment type="similarity">
    <text evidence="9">Belongs to the methyltransferase superfamily.</text>
</comment>
<keyword evidence="13" id="KW-1185">Reference proteome</keyword>
<evidence type="ECO:0000256" key="9">
    <source>
        <dbReference type="HAMAP-Rule" id="MF_00835"/>
    </source>
</evidence>
<dbReference type="GO" id="GO:0009102">
    <property type="term" value="P:biotin biosynthetic process"/>
    <property type="evidence" value="ECO:0007669"/>
    <property type="project" value="UniProtKB-UniRule"/>
</dbReference>
<evidence type="ECO:0000256" key="6">
    <source>
        <dbReference type="ARBA" id="ARBA00022691"/>
    </source>
</evidence>
<dbReference type="NCBIfam" id="TIGR02072">
    <property type="entry name" value="BioC"/>
    <property type="match status" value="1"/>
</dbReference>
<dbReference type="InterPro" id="IPR029063">
    <property type="entry name" value="SAM-dependent_MTases_sf"/>
</dbReference>
<evidence type="ECO:0000256" key="4">
    <source>
        <dbReference type="ARBA" id="ARBA00022603"/>
    </source>
</evidence>
<name>Q1YR00_9GAMM</name>
<comment type="function">
    <text evidence="8 9">Converts the free carboxyl group of a malonyl-thioester to its methyl ester by transfer of a methyl group from S-adenosyl-L-methionine (SAM). It allows to synthesize pimeloyl-ACP via the fatty acid synthetic pathway.</text>
</comment>
<dbReference type="InterPro" id="IPR000073">
    <property type="entry name" value="AB_hydrolase_1"/>
</dbReference>
<evidence type="ECO:0000256" key="1">
    <source>
        <dbReference type="ARBA" id="ARBA00000852"/>
    </source>
</evidence>
<dbReference type="GO" id="GO:0102130">
    <property type="term" value="F:malonyl-CoA methyltransferase activity"/>
    <property type="evidence" value="ECO:0007669"/>
    <property type="project" value="UniProtKB-EC"/>
</dbReference>
<evidence type="ECO:0000259" key="10">
    <source>
        <dbReference type="Pfam" id="PF00561"/>
    </source>
</evidence>
<dbReference type="InterPro" id="IPR011814">
    <property type="entry name" value="BioC"/>
</dbReference>
<comment type="pathway">
    <text evidence="2 9">Cofactor biosynthesis; biotin biosynthesis.</text>
</comment>
<dbReference type="SUPFAM" id="SSF53474">
    <property type="entry name" value="alpha/beta-Hydrolases"/>
    <property type="match status" value="1"/>
</dbReference>
<evidence type="ECO:0000313" key="12">
    <source>
        <dbReference type="EMBL" id="EAS46808.1"/>
    </source>
</evidence>
<dbReference type="Gene3D" id="3.40.50.1820">
    <property type="entry name" value="alpha/beta hydrolase"/>
    <property type="match status" value="1"/>
</dbReference>
<organism evidence="12 13">
    <name type="scientific">gamma proteobacterium HTCC2207</name>
    <dbReference type="NCBI Taxonomy" id="314287"/>
    <lineage>
        <taxon>Bacteria</taxon>
        <taxon>Pseudomonadati</taxon>
        <taxon>Pseudomonadota</taxon>
        <taxon>Gammaproteobacteria</taxon>
        <taxon>Cellvibrionales</taxon>
        <taxon>Porticoccaceae</taxon>
        <taxon>SAR92 clade</taxon>
    </lineage>
</organism>
<accession>Q1YR00</accession>
<dbReference type="HAMAP" id="MF_00835">
    <property type="entry name" value="BioC"/>
    <property type="match status" value="1"/>
</dbReference>
<gene>
    <name evidence="9" type="primary">bioC</name>
    <name evidence="12" type="ORF">GB2207_04189</name>
</gene>
<dbReference type="eggNOG" id="COG2226">
    <property type="taxonomic scope" value="Bacteria"/>
</dbReference>
<keyword evidence="7 9" id="KW-0093">Biotin biosynthesis</keyword>
<dbReference type="AlphaFoldDB" id="Q1YR00"/>
<dbReference type="GO" id="GO:0032259">
    <property type="term" value="P:methylation"/>
    <property type="evidence" value="ECO:0007669"/>
    <property type="project" value="UniProtKB-KW"/>
</dbReference>
<dbReference type="InterPro" id="IPR029058">
    <property type="entry name" value="AB_hydrolase_fold"/>
</dbReference>
<dbReference type="Proteomes" id="UP000005555">
    <property type="component" value="Unassembled WGS sequence"/>
</dbReference>
<evidence type="ECO:0000259" key="11">
    <source>
        <dbReference type="Pfam" id="PF08241"/>
    </source>
</evidence>
<feature type="domain" description="Methyltransferase type 11" evidence="11">
    <location>
        <begin position="321"/>
        <end position="413"/>
    </location>
</feature>
<feature type="domain" description="AB hydrolase-1" evidence="10">
    <location>
        <begin position="33"/>
        <end position="257"/>
    </location>
</feature>
<dbReference type="SUPFAM" id="SSF53335">
    <property type="entry name" value="S-adenosyl-L-methionine-dependent methyltransferases"/>
    <property type="match status" value="1"/>
</dbReference>
<evidence type="ECO:0000313" key="13">
    <source>
        <dbReference type="Proteomes" id="UP000005555"/>
    </source>
</evidence>
<evidence type="ECO:0000256" key="3">
    <source>
        <dbReference type="ARBA" id="ARBA00012327"/>
    </source>
</evidence>
<reference evidence="12 13" key="1">
    <citation type="submission" date="2006-03" db="EMBL/GenBank/DDBJ databases">
        <authorList>
            <person name="Giovannoni S.J."/>
            <person name="Cho J.-C."/>
            <person name="Ferriera S."/>
            <person name="Johnson J."/>
            <person name="Kravitz S."/>
            <person name="Halpern A."/>
            <person name="Remington K."/>
            <person name="Beeson K."/>
            <person name="Tran B."/>
            <person name="Rogers Y.-H."/>
            <person name="Friedman R."/>
            <person name="Venter J.C."/>
        </authorList>
    </citation>
    <scope>NUCLEOTIDE SEQUENCE [LARGE SCALE GENOMIC DNA]</scope>
    <source>
        <strain evidence="12 13">HTCC2207</strain>
    </source>
</reference>
<evidence type="ECO:0000256" key="2">
    <source>
        <dbReference type="ARBA" id="ARBA00004746"/>
    </source>
</evidence>
<comment type="catalytic activity">
    <reaction evidence="1 9">
        <text>malonyl-[ACP] + S-adenosyl-L-methionine = malonyl-[ACP] methyl ester + S-adenosyl-L-homocysteine</text>
        <dbReference type="Rhea" id="RHEA:17105"/>
        <dbReference type="Rhea" id="RHEA-COMP:9623"/>
        <dbReference type="Rhea" id="RHEA-COMP:9954"/>
        <dbReference type="ChEBI" id="CHEBI:57856"/>
        <dbReference type="ChEBI" id="CHEBI:59789"/>
        <dbReference type="ChEBI" id="CHEBI:78449"/>
        <dbReference type="ChEBI" id="CHEBI:78845"/>
        <dbReference type="EC" id="2.1.1.197"/>
    </reaction>
</comment>
<dbReference type="Gene3D" id="3.40.50.150">
    <property type="entry name" value="Vaccinia Virus protein VP39"/>
    <property type="match status" value="1"/>
</dbReference>
<dbReference type="EMBL" id="AAPI01000005">
    <property type="protein sequence ID" value="EAS46808.1"/>
    <property type="molecule type" value="Genomic_DNA"/>
</dbReference>
<dbReference type="GO" id="GO:0010340">
    <property type="term" value="F:carboxyl-O-methyltransferase activity"/>
    <property type="evidence" value="ECO:0007669"/>
    <property type="project" value="UniProtKB-UniRule"/>
</dbReference>
<dbReference type="ESTHER" id="9gamm-q1yr00">
    <property type="family name" value="BioH"/>
</dbReference>
<dbReference type="EC" id="2.1.1.197" evidence="3 9"/>
<dbReference type="GO" id="GO:0008757">
    <property type="term" value="F:S-adenosylmethionine-dependent methyltransferase activity"/>
    <property type="evidence" value="ECO:0007669"/>
    <property type="project" value="InterPro"/>
</dbReference>
<dbReference type="STRING" id="314287.GB2207_04189"/>
<dbReference type="PANTHER" id="PTHR13090">
    <property type="entry name" value="ARGININE-HYDROXYLASE NDUFAF5, MITOCHONDRIAL"/>
    <property type="match status" value="1"/>
</dbReference>
<dbReference type="Pfam" id="PF08241">
    <property type="entry name" value="Methyltransf_11"/>
    <property type="match status" value="1"/>
</dbReference>
<protein>
    <recommendedName>
        <fullName evidence="3 9">Malonyl-[acyl-carrier protein] O-methyltransferase</fullName>
        <shortName evidence="9">Malonyl-ACP O-methyltransferase</shortName>
        <ecNumber evidence="3 9">2.1.1.197</ecNumber>
    </recommendedName>
    <alternativeName>
        <fullName evidence="9">Biotin synthesis protein BioC</fullName>
    </alternativeName>
</protein>
<dbReference type="InterPro" id="IPR013216">
    <property type="entry name" value="Methyltransf_11"/>
</dbReference>
<dbReference type="CDD" id="cd02440">
    <property type="entry name" value="AdoMet_MTases"/>
    <property type="match status" value="1"/>
</dbReference>